<proteinExistence type="predicted"/>
<feature type="active site" description="Proton acceptor" evidence="4">
    <location>
        <position position="147"/>
    </location>
</feature>
<keyword evidence="1 4" id="KW-0378">Hydrolase</keyword>
<dbReference type="KEGG" id="sus:Acid_1395"/>
<feature type="active site" description="Nucleophile" evidence="4">
    <location>
        <position position="37"/>
    </location>
</feature>
<dbReference type="PANTHER" id="PTHR14226:SF57">
    <property type="entry name" value="BLR7027 PROTEIN"/>
    <property type="match status" value="1"/>
</dbReference>
<organism evidence="6">
    <name type="scientific">Solibacter usitatus (strain Ellin6076)</name>
    <dbReference type="NCBI Taxonomy" id="234267"/>
    <lineage>
        <taxon>Bacteria</taxon>
        <taxon>Pseudomonadati</taxon>
        <taxon>Acidobacteriota</taxon>
        <taxon>Terriglobia</taxon>
        <taxon>Bryobacterales</taxon>
        <taxon>Solibacteraceae</taxon>
        <taxon>Candidatus Solibacter</taxon>
    </lineage>
</organism>
<dbReference type="eggNOG" id="COG1752">
    <property type="taxonomic scope" value="Bacteria"/>
</dbReference>
<dbReference type="InterPro" id="IPR016035">
    <property type="entry name" value="Acyl_Trfase/lysoPLipase"/>
</dbReference>
<dbReference type="AlphaFoldDB" id="Q029A3"/>
<evidence type="ECO:0000256" key="2">
    <source>
        <dbReference type="ARBA" id="ARBA00022963"/>
    </source>
</evidence>
<dbReference type="Gene3D" id="3.40.1090.10">
    <property type="entry name" value="Cytosolic phospholipase A2 catalytic domain"/>
    <property type="match status" value="2"/>
</dbReference>
<evidence type="ECO:0000256" key="1">
    <source>
        <dbReference type="ARBA" id="ARBA00022801"/>
    </source>
</evidence>
<evidence type="ECO:0000256" key="4">
    <source>
        <dbReference type="PROSITE-ProRule" id="PRU01161"/>
    </source>
</evidence>
<feature type="domain" description="PNPLA" evidence="5">
    <location>
        <begin position="5"/>
        <end position="160"/>
    </location>
</feature>
<dbReference type="EMBL" id="CP000473">
    <property type="protein sequence ID" value="ABJ82388.1"/>
    <property type="molecule type" value="Genomic_DNA"/>
</dbReference>
<dbReference type="HOGENOM" id="CLU_1160479_0_0_0"/>
<name>Q029A3_SOLUE</name>
<keyword evidence="2 4" id="KW-0442">Lipid degradation</keyword>
<keyword evidence="3 4" id="KW-0443">Lipid metabolism</keyword>
<reference evidence="6" key="1">
    <citation type="submission" date="2006-10" db="EMBL/GenBank/DDBJ databases">
        <title>Complete sequence of Solibacter usitatus Ellin6076.</title>
        <authorList>
            <consortium name="US DOE Joint Genome Institute"/>
            <person name="Copeland A."/>
            <person name="Lucas S."/>
            <person name="Lapidus A."/>
            <person name="Barry K."/>
            <person name="Detter J.C."/>
            <person name="Glavina del Rio T."/>
            <person name="Hammon N."/>
            <person name="Israni S."/>
            <person name="Dalin E."/>
            <person name="Tice H."/>
            <person name="Pitluck S."/>
            <person name="Thompson L.S."/>
            <person name="Brettin T."/>
            <person name="Bruce D."/>
            <person name="Han C."/>
            <person name="Tapia R."/>
            <person name="Gilna P."/>
            <person name="Schmutz J."/>
            <person name="Larimer F."/>
            <person name="Land M."/>
            <person name="Hauser L."/>
            <person name="Kyrpides N."/>
            <person name="Mikhailova N."/>
            <person name="Janssen P.H."/>
            <person name="Kuske C.R."/>
            <person name="Richardson P."/>
        </authorList>
    </citation>
    <scope>NUCLEOTIDE SEQUENCE</scope>
    <source>
        <strain evidence="6">Ellin6076</strain>
    </source>
</reference>
<dbReference type="STRING" id="234267.Acid_1395"/>
<evidence type="ECO:0000313" key="6">
    <source>
        <dbReference type="EMBL" id="ABJ82388.1"/>
    </source>
</evidence>
<dbReference type="PROSITE" id="PS51635">
    <property type="entry name" value="PNPLA"/>
    <property type="match status" value="1"/>
</dbReference>
<dbReference type="CDD" id="cd07209">
    <property type="entry name" value="Pat_hypo_Ecoli_Z1214_like"/>
    <property type="match status" value="1"/>
</dbReference>
<feature type="short sequence motif" description="DGA/G" evidence="4">
    <location>
        <begin position="147"/>
        <end position="149"/>
    </location>
</feature>
<gene>
    <name evidence="6" type="ordered locus">Acid_1395</name>
</gene>
<dbReference type="SUPFAM" id="SSF52151">
    <property type="entry name" value="FabD/lysophospholipase-like"/>
    <property type="match status" value="1"/>
</dbReference>
<comment type="caution">
    <text evidence="4">Lacks conserved residue(s) required for the propagation of feature annotation.</text>
</comment>
<accession>Q029A3</accession>
<dbReference type="GO" id="GO:0016042">
    <property type="term" value="P:lipid catabolic process"/>
    <property type="evidence" value="ECO:0007669"/>
    <property type="project" value="UniProtKB-UniRule"/>
</dbReference>
<evidence type="ECO:0000259" key="5">
    <source>
        <dbReference type="PROSITE" id="PS51635"/>
    </source>
</evidence>
<feature type="short sequence motif" description="GXSXG" evidence="4">
    <location>
        <begin position="35"/>
        <end position="39"/>
    </location>
</feature>
<dbReference type="GO" id="GO:0016787">
    <property type="term" value="F:hydrolase activity"/>
    <property type="evidence" value="ECO:0007669"/>
    <property type="project" value="UniProtKB-UniRule"/>
</dbReference>
<sequence>MINALVLSAGGLWGAWEVGAWKVLRERFHFDMIIGTSAGAMNGWAIASGCTPEELEREWLDSKMAGVMRVGLHAAGFLRGEPLHERARELFVRFKPRMPFALTIVEVPSLRSRIVRENEITPLHLAASCAIPLGFPPVKIDGRYYVDGGFRAGLPLWAAEELGATQAIALNVLNTVEFRMLGKLLWKKSARGTMKVMLLEPSERLGALRDAVVWDAEHVRRWIALGERDATRFASSITM</sequence>
<dbReference type="InterPro" id="IPR050301">
    <property type="entry name" value="NTE"/>
</dbReference>
<evidence type="ECO:0000256" key="3">
    <source>
        <dbReference type="ARBA" id="ARBA00023098"/>
    </source>
</evidence>
<protein>
    <submittedName>
        <fullName evidence="6">Patatin</fullName>
    </submittedName>
</protein>
<dbReference type="Pfam" id="PF01734">
    <property type="entry name" value="Patatin"/>
    <property type="match status" value="1"/>
</dbReference>
<dbReference type="OrthoDB" id="9770965at2"/>
<dbReference type="InParanoid" id="Q029A3"/>
<dbReference type="PANTHER" id="PTHR14226">
    <property type="entry name" value="NEUROPATHY TARGET ESTERASE/SWISS CHEESE D.MELANOGASTER"/>
    <property type="match status" value="1"/>
</dbReference>
<dbReference type="InterPro" id="IPR002641">
    <property type="entry name" value="PNPLA_dom"/>
</dbReference>